<protein>
    <submittedName>
        <fullName evidence="1">Uncharacterized protein</fullName>
    </submittedName>
</protein>
<dbReference type="RefSeq" id="WP_316271710.1">
    <property type="nucleotide sequence ID" value="NZ_AP027743.1"/>
</dbReference>
<organism evidence="1 2">
    <name type="scientific">Claveliimonas bilis</name>
    <dbReference type="NCBI Taxonomy" id="3028070"/>
    <lineage>
        <taxon>Bacteria</taxon>
        <taxon>Bacillati</taxon>
        <taxon>Bacillota</taxon>
        <taxon>Clostridia</taxon>
        <taxon>Lachnospirales</taxon>
        <taxon>Lachnospiraceae</taxon>
        <taxon>Claveliimonas</taxon>
    </lineage>
</organism>
<gene>
    <name evidence="1" type="ORF">Lac1_28820</name>
</gene>
<proteinExistence type="predicted"/>
<name>A0ABM8I689_9FIRM</name>
<evidence type="ECO:0000313" key="1">
    <source>
        <dbReference type="EMBL" id="BDZ78699.1"/>
    </source>
</evidence>
<evidence type="ECO:0000313" key="2">
    <source>
        <dbReference type="Proteomes" id="UP001305815"/>
    </source>
</evidence>
<dbReference type="PANTHER" id="PTHR38454">
    <property type="entry name" value="INTEGRAL MEMBRANE PROTEIN-RELATED"/>
    <property type="match status" value="1"/>
</dbReference>
<reference evidence="2" key="1">
    <citation type="journal article" date="2023" name="Int. J. Syst. Evol. Microbiol.">
        <title>Claveliimonas bilis gen. nov., sp. nov., deoxycholic acid-producing bacteria isolated from human faeces, and reclassification of Sellimonas monacensis Zenner et al. 2021 as Claveliimonas monacensis comb. nov.</title>
        <authorList>
            <person name="Hisatomi A."/>
            <person name="Kastawa N.W.E.P.G."/>
            <person name="Song I."/>
            <person name="Ohkuma M."/>
            <person name="Fukiya S."/>
            <person name="Sakamoto M."/>
        </authorList>
    </citation>
    <scope>NUCLEOTIDE SEQUENCE [LARGE SCALE GENOMIC DNA]</scope>
    <source>
        <strain evidence="2">12BBH14</strain>
    </source>
</reference>
<accession>A0ABM8I689</accession>
<dbReference type="Proteomes" id="UP001305815">
    <property type="component" value="Chromosome"/>
</dbReference>
<dbReference type="InterPro" id="IPR018580">
    <property type="entry name" value="Uncharacterised_YfhO"/>
</dbReference>
<sequence>MAGKDTETLLAYTRQHSSSLCGSAGIQDGSRAAIVNPILRNEELLFGLNGVSIFSSTNTDAMQLWMEKMGFETGKNRFQYAGATELMDMLLGIRYLACRNTIGLDTPYKKIYSGEYFDLYRNPRVLAGGYLVDSSIQDFRLKEKNPFEVQNNLLRHMGGFVLYQTVKVGTLPKQTATAGNIFKLRLKGGQHGYLWIPGTEPSAVSINGRIQKYNNWNNNFLDLGYSEKDRIVEVGMTGHSLGNAVLGTFEQSQMDSIYRKLSQNEVRIRNGRGSIQADRAGILFFGSFYDNGIHVEVDGREVKTLNLEGILGVGVDAGKHEVKISYETPGLKTGAAVTLLCIGVLLAHPIRSRRGISAIPGRIRVQIKGRKL</sequence>
<dbReference type="PANTHER" id="PTHR38454:SF1">
    <property type="entry name" value="INTEGRAL MEMBRANE PROTEIN"/>
    <property type="match status" value="1"/>
</dbReference>
<dbReference type="Pfam" id="PF09586">
    <property type="entry name" value="YfhO"/>
    <property type="match status" value="1"/>
</dbReference>
<dbReference type="EMBL" id="AP027742">
    <property type="protein sequence ID" value="BDZ78699.1"/>
    <property type="molecule type" value="Genomic_DNA"/>
</dbReference>
<keyword evidence="2" id="KW-1185">Reference proteome</keyword>